<accession>A0A0D4BY80</accession>
<evidence type="ECO:0008006" key="3">
    <source>
        <dbReference type="Google" id="ProtNLM"/>
    </source>
</evidence>
<reference evidence="1 2" key="1">
    <citation type="journal article" date="2015" name="Genome Announc.">
        <title>Complete Genome Sequencing of Protease-Producing Novel Arthrobacter sp. Strain IHBB 11108 Using PacBio Single-Molecule Real-Time Sequencing Technology.</title>
        <authorList>
            <person name="Kiran S."/>
            <person name="Swarnkar M.K."/>
            <person name="Pal M."/>
            <person name="Thakur R."/>
            <person name="Tewari R."/>
            <person name="Singh A.K."/>
            <person name="Gulati A."/>
        </authorList>
    </citation>
    <scope>NUCLEOTIDE SEQUENCE [LARGE SCALE GENOMIC DNA]</scope>
    <source>
        <strain evidence="1 2">IHBB 11108</strain>
    </source>
</reference>
<dbReference type="KEGG" id="ari:UM93_05075"/>
<evidence type="ECO:0000313" key="2">
    <source>
        <dbReference type="Proteomes" id="UP000061839"/>
    </source>
</evidence>
<dbReference type="AlphaFoldDB" id="A0A0D4BY80"/>
<dbReference type="SUPFAM" id="SSF55961">
    <property type="entry name" value="Bet v1-like"/>
    <property type="match status" value="1"/>
</dbReference>
<dbReference type="Proteomes" id="UP000061839">
    <property type="component" value="Chromosome"/>
</dbReference>
<dbReference type="HOGENOM" id="CLU_084739_0_0_11"/>
<dbReference type="PATRIC" id="fig|1618207.4.peg.1033"/>
<name>A0A0D4BY80_9MICC</name>
<dbReference type="RefSeq" id="WP_045074103.1">
    <property type="nucleotide sequence ID" value="NZ_CP011005.1"/>
</dbReference>
<sequence>MSRSFEVRTETPIDGTPEQVWDAVTSGNSGWLWPTEIEPKLGGAGPWGSVVTAWEPAKHFANHMEGDGGFYNTLDYQIEERADGKTWVRYMHAGIFLQDMDDDSWANQYDGVRKHTDFYQHTLAEYVKYFAGQQASYAEVQGPEASGSPEAFLTLKAAIGAQDAQLGDSIGFTVPGLGEITGVLDYSTEHFAGVRTEKALYRFFGRNAFGSVVGLTVHEFDAEANGAAWQSWLNGLY</sequence>
<gene>
    <name evidence="1" type="ORF">UM93_05075</name>
</gene>
<dbReference type="EMBL" id="CP011005">
    <property type="protein sequence ID" value="AJT41046.1"/>
    <property type="molecule type" value="Genomic_DNA"/>
</dbReference>
<organism evidence="1 2">
    <name type="scientific">Psychromicrobium lacuslunae</name>
    <dbReference type="NCBI Taxonomy" id="1618207"/>
    <lineage>
        <taxon>Bacteria</taxon>
        <taxon>Bacillati</taxon>
        <taxon>Actinomycetota</taxon>
        <taxon>Actinomycetes</taxon>
        <taxon>Micrococcales</taxon>
        <taxon>Micrococcaceae</taxon>
        <taxon>Psychromicrobium</taxon>
    </lineage>
</organism>
<protein>
    <recommendedName>
        <fullName evidence="3">ATPase</fullName>
    </recommendedName>
</protein>
<dbReference type="Gene3D" id="3.30.530.20">
    <property type="match status" value="1"/>
</dbReference>
<evidence type="ECO:0000313" key="1">
    <source>
        <dbReference type="EMBL" id="AJT41046.1"/>
    </source>
</evidence>
<proteinExistence type="predicted"/>
<dbReference type="InterPro" id="IPR023393">
    <property type="entry name" value="START-like_dom_sf"/>
</dbReference>
<dbReference type="OrthoDB" id="8417725at2"/>
<dbReference type="STRING" id="1618207.UM93_05075"/>
<keyword evidence="2" id="KW-1185">Reference proteome</keyword>